<evidence type="ECO:0000256" key="3">
    <source>
        <dbReference type="ARBA" id="ARBA00022692"/>
    </source>
</evidence>
<feature type="domain" description="DUF4131" evidence="9">
    <location>
        <begin position="35"/>
        <end position="186"/>
    </location>
</feature>
<evidence type="ECO:0000259" key="9">
    <source>
        <dbReference type="Pfam" id="PF13567"/>
    </source>
</evidence>
<sequence>MEHWLERERDQLALWLPVALGGGMAAWLMLPARGQWIAFILGCLALAAAALATGRGGRLARSIAVGALAAALGCSLIWWRADRVAAPVLARPAVVDLAAPVERIERLPARGIVRLTLATERSDLPPRVRVNVDAAKLRAGIGAGSRVMLKARLMPPAAPAVPGAYDFARVAWFSGLGATGTALGPITIEPTRATSGERMRDRLTRHIHGRVEGSAGGIAAALVTGDRGAITPEDDEALRRAGLAHLLSVSGLHVTAVVGATMLVALRLLALFPVLAIRFRLPLVAALIAAGVAGFYTWLTGAEVPTVRSLVAALIVLAALALGREAITLRLVAAGALVVLVLWPESIASASFQLSFAAVTAIVALHESPVVHSWFAPREEGRQWRLLRGLGSLLLTGLVIELVLMPIGLFHFHKAGLYGSLANLVAIPLTTFVVMPAEALALLLDAVGLGAPIWWVAEVALKGLLWLSNAVAGAPGSVAALPTMPVAAFALMVAGGLWIALWRTRWRWLGTLPFATGAIMAVAAPAPDLIVTGDGRHVEIRGRDGSMRVLRERAGEYVRGMLSEAAGIDGELGAIDDADDARCSRDVCTATLGAGGRRWRVAATRSGDLIPIGAMLRLCRTSDIVVSDRRLPRGCEPRWLRLDRPKLAKTGGVSIDLDSARVARVAWPGDQPWLSPVRVAPPRLPQPGRSGRPGE</sequence>
<dbReference type="AlphaFoldDB" id="A0A2A4BAD9"/>
<proteinExistence type="predicted"/>
<feature type="transmembrane region" description="Helical" evidence="7">
    <location>
        <begin position="246"/>
        <end position="269"/>
    </location>
</feature>
<feature type="transmembrane region" description="Helical" evidence="7">
    <location>
        <begin position="305"/>
        <end position="322"/>
    </location>
</feature>
<keyword evidence="11" id="KW-1185">Reference proteome</keyword>
<feature type="transmembrane region" description="Helical" evidence="7">
    <location>
        <begin position="415"/>
        <end position="434"/>
    </location>
</feature>
<keyword evidence="2" id="KW-1003">Cell membrane</keyword>
<evidence type="ECO:0000313" key="11">
    <source>
        <dbReference type="Proteomes" id="UP000218366"/>
    </source>
</evidence>
<dbReference type="Pfam" id="PF03772">
    <property type="entry name" value="Competence"/>
    <property type="match status" value="1"/>
</dbReference>
<feature type="region of interest" description="Disordered" evidence="6">
    <location>
        <begin position="671"/>
        <end position="695"/>
    </location>
</feature>
<feature type="transmembrane region" description="Helical" evidence="7">
    <location>
        <begin position="508"/>
        <end position="526"/>
    </location>
</feature>
<feature type="transmembrane region" description="Helical" evidence="7">
    <location>
        <begin position="59"/>
        <end position="79"/>
    </location>
</feature>
<dbReference type="OrthoDB" id="9790149at2"/>
<feature type="transmembrane region" description="Helical" evidence="7">
    <location>
        <begin position="36"/>
        <end position="52"/>
    </location>
</feature>
<evidence type="ECO:0000256" key="5">
    <source>
        <dbReference type="ARBA" id="ARBA00023136"/>
    </source>
</evidence>
<keyword evidence="4 7" id="KW-1133">Transmembrane helix</keyword>
<feature type="transmembrane region" description="Helical" evidence="7">
    <location>
        <begin position="387"/>
        <end position="409"/>
    </location>
</feature>
<evidence type="ECO:0000256" key="2">
    <source>
        <dbReference type="ARBA" id="ARBA00022475"/>
    </source>
</evidence>
<dbReference type="NCBIfam" id="TIGR00360">
    <property type="entry name" value="ComEC_N-term"/>
    <property type="match status" value="1"/>
</dbReference>
<dbReference type="GO" id="GO:0005886">
    <property type="term" value="C:plasma membrane"/>
    <property type="evidence" value="ECO:0007669"/>
    <property type="project" value="UniProtKB-SubCell"/>
</dbReference>
<feature type="transmembrane region" description="Helical" evidence="7">
    <location>
        <begin position="329"/>
        <end position="348"/>
    </location>
</feature>
<feature type="transmembrane region" description="Helical" evidence="7">
    <location>
        <begin position="12"/>
        <end position="30"/>
    </location>
</feature>
<evidence type="ECO:0000256" key="1">
    <source>
        <dbReference type="ARBA" id="ARBA00004651"/>
    </source>
</evidence>
<feature type="transmembrane region" description="Helical" evidence="7">
    <location>
        <begin position="354"/>
        <end position="375"/>
    </location>
</feature>
<evidence type="ECO:0000256" key="4">
    <source>
        <dbReference type="ARBA" id="ARBA00022989"/>
    </source>
</evidence>
<dbReference type="EMBL" id="NWMW01000001">
    <property type="protein sequence ID" value="PCD04594.1"/>
    <property type="molecule type" value="Genomic_DNA"/>
</dbReference>
<feature type="domain" description="ComEC/Rec2-related protein" evidence="8">
    <location>
        <begin position="222"/>
        <end position="505"/>
    </location>
</feature>
<dbReference type="InterPro" id="IPR052159">
    <property type="entry name" value="Competence_DNA_uptake"/>
</dbReference>
<feature type="transmembrane region" description="Helical" evidence="7">
    <location>
        <begin position="281"/>
        <end position="299"/>
    </location>
</feature>
<reference evidence="10 11" key="1">
    <citation type="submission" date="2017-09" db="EMBL/GenBank/DDBJ databases">
        <title>Sphingomonas spermidinifaciens 9NM-10, whole genome shotgun sequence.</title>
        <authorList>
            <person name="Feng G."/>
            <person name="Zhu H."/>
        </authorList>
    </citation>
    <scope>NUCLEOTIDE SEQUENCE [LARGE SCALE GENOMIC DNA]</scope>
    <source>
        <strain evidence="10 11">9NM-10</strain>
    </source>
</reference>
<evidence type="ECO:0000313" key="10">
    <source>
        <dbReference type="EMBL" id="PCD04594.1"/>
    </source>
</evidence>
<feature type="transmembrane region" description="Helical" evidence="7">
    <location>
        <begin position="477"/>
        <end position="501"/>
    </location>
</feature>
<keyword evidence="5 7" id="KW-0472">Membrane</keyword>
<dbReference type="PANTHER" id="PTHR30619">
    <property type="entry name" value="DNA INTERNALIZATION/COMPETENCE PROTEIN COMEC/REC2"/>
    <property type="match status" value="1"/>
</dbReference>
<dbReference type="InterPro" id="IPR025405">
    <property type="entry name" value="DUF4131"/>
</dbReference>
<dbReference type="PANTHER" id="PTHR30619:SF1">
    <property type="entry name" value="RECOMBINATION PROTEIN 2"/>
    <property type="match status" value="1"/>
</dbReference>
<name>A0A2A4BAD9_9SPHN</name>
<dbReference type="InterPro" id="IPR004477">
    <property type="entry name" value="ComEC_N"/>
</dbReference>
<dbReference type="Proteomes" id="UP000218366">
    <property type="component" value="Unassembled WGS sequence"/>
</dbReference>
<keyword evidence="3 7" id="KW-0812">Transmembrane</keyword>
<comment type="caution">
    <text evidence="10">The sequence shown here is derived from an EMBL/GenBank/DDBJ whole genome shotgun (WGS) entry which is preliminary data.</text>
</comment>
<accession>A0A2A4BAD9</accession>
<dbReference type="Pfam" id="PF13567">
    <property type="entry name" value="DUF4131"/>
    <property type="match status" value="1"/>
</dbReference>
<organism evidence="10 11">
    <name type="scientific">Sphingomonas spermidinifaciens</name>
    <dbReference type="NCBI Taxonomy" id="1141889"/>
    <lineage>
        <taxon>Bacteria</taxon>
        <taxon>Pseudomonadati</taxon>
        <taxon>Pseudomonadota</taxon>
        <taxon>Alphaproteobacteria</taxon>
        <taxon>Sphingomonadales</taxon>
        <taxon>Sphingomonadaceae</taxon>
        <taxon>Sphingomonas</taxon>
    </lineage>
</organism>
<comment type="subcellular location">
    <subcellularLocation>
        <location evidence="1">Cell membrane</location>
        <topology evidence="1">Multi-pass membrane protein</topology>
    </subcellularLocation>
</comment>
<evidence type="ECO:0000259" key="8">
    <source>
        <dbReference type="Pfam" id="PF03772"/>
    </source>
</evidence>
<evidence type="ECO:0000256" key="6">
    <source>
        <dbReference type="SAM" id="MobiDB-lite"/>
    </source>
</evidence>
<evidence type="ECO:0000256" key="7">
    <source>
        <dbReference type="SAM" id="Phobius"/>
    </source>
</evidence>
<gene>
    <name evidence="10" type="ORF">COC42_00640</name>
</gene>
<protein>
    <submittedName>
        <fullName evidence="10">Competence protein ComEC</fullName>
    </submittedName>
</protein>